<dbReference type="PROSITE" id="PS50110">
    <property type="entry name" value="RESPONSE_REGULATORY"/>
    <property type="match status" value="1"/>
</dbReference>
<dbReference type="InterPro" id="IPR003661">
    <property type="entry name" value="HisK_dim/P_dom"/>
</dbReference>
<dbReference type="InterPro" id="IPR000014">
    <property type="entry name" value="PAS"/>
</dbReference>
<comment type="subcellular location">
    <subcellularLocation>
        <location evidence="2">Cell membrane</location>
    </subcellularLocation>
</comment>
<dbReference type="InterPro" id="IPR004358">
    <property type="entry name" value="Sig_transdc_His_kin-like_C"/>
</dbReference>
<gene>
    <name evidence="15" type="ORF">ETU37_19090</name>
</gene>
<dbReference type="SUPFAM" id="SSF55874">
    <property type="entry name" value="ATPase domain of HSP90 chaperone/DNA topoisomerase II/histidine kinase"/>
    <property type="match status" value="1"/>
</dbReference>
<dbReference type="InterPro" id="IPR005467">
    <property type="entry name" value="His_kinase_dom"/>
</dbReference>
<dbReference type="SMART" id="SM00091">
    <property type="entry name" value="PAS"/>
    <property type="match status" value="2"/>
</dbReference>
<dbReference type="Pfam" id="PF13426">
    <property type="entry name" value="PAS_9"/>
    <property type="match status" value="1"/>
</dbReference>
<dbReference type="InterPro" id="IPR003594">
    <property type="entry name" value="HATPase_dom"/>
</dbReference>
<dbReference type="Gene3D" id="3.30.565.10">
    <property type="entry name" value="Histidine kinase-like ATPase, C-terminal domain"/>
    <property type="match status" value="1"/>
</dbReference>
<evidence type="ECO:0000256" key="3">
    <source>
        <dbReference type="ARBA" id="ARBA00012438"/>
    </source>
</evidence>
<dbReference type="OrthoDB" id="9764154at2"/>
<dbReference type="NCBIfam" id="TIGR00229">
    <property type="entry name" value="sensory_box"/>
    <property type="match status" value="2"/>
</dbReference>
<keyword evidence="6" id="KW-0418">Kinase</keyword>
<dbReference type="PANTHER" id="PTHR43047:SF72">
    <property type="entry name" value="OSMOSENSING HISTIDINE PROTEIN KINASE SLN1"/>
    <property type="match status" value="1"/>
</dbReference>
<dbReference type="SMART" id="SM00388">
    <property type="entry name" value="HisKA"/>
    <property type="match status" value="1"/>
</dbReference>
<dbReference type="Pfam" id="PF02518">
    <property type="entry name" value="HATPase_c"/>
    <property type="match status" value="1"/>
</dbReference>
<organism evidence="15 16">
    <name type="scientific">Nocardioides iriomotensis</name>
    <dbReference type="NCBI Taxonomy" id="715784"/>
    <lineage>
        <taxon>Bacteria</taxon>
        <taxon>Bacillati</taxon>
        <taxon>Actinomycetota</taxon>
        <taxon>Actinomycetes</taxon>
        <taxon>Propionibacteriales</taxon>
        <taxon>Nocardioidaceae</taxon>
        <taxon>Nocardioides</taxon>
    </lineage>
</organism>
<dbReference type="GO" id="GO:0009927">
    <property type="term" value="F:histidine phosphotransfer kinase activity"/>
    <property type="evidence" value="ECO:0007669"/>
    <property type="project" value="TreeGrafter"/>
</dbReference>
<evidence type="ECO:0000259" key="13">
    <source>
        <dbReference type="PROSITE" id="PS50112"/>
    </source>
</evidence>
<feature type="domain" description="PAS" evidence="13">
    <location>
        <begin position="210"/>
        <end position="263"/>
    </location>
</feature>
<dbReference type="SUPFAM" id="SSF55785">
    <property type="entry name" value="PYP-like sensor domain (PAS domain)"/>
    <property type="match status" value="2"/>
</dbReference>
<dbReference type="InterPro" id="IPR001610">
    <property type="entry name" value="PAC"/>
</dbReference>
<evidence type="ECO:0000256" key="8">
    <source>
        <dbReference type="PROSITE-ProRule" id="PRU00169"/>
    </source>
</evidence>
<dbReference type="PROSITE" id="PS50109">
    <property type="entry name" value="HIS_KIN"/>
    <property type="match status" value="1"/>
</dbReference>
<evidence type="ECO:0000259" key="11">
    <source>
        <dbReference type="PROSITE" id="PS50109"/>
    </source>
</evidence>
<dbReference type="Pfam" id="PF08448">
    <property type="entry name" value="PAS_4"/>
    <property type="match status" value="1"/>
</dbReference>
<dbReference type="SMART" id="SM00448">
    <property type="entry name" value="REC"/>
    <property type="match status" value="1"/>
</dbReference>
<dbReference type="Gene3D" id="3.40.50.2300">
    <property type="match status" value="1"/>
</dbReference>
<feature type="domain" description="Response regulatory" evidence="12">
    <location>
        <begin position="65"/>
        <end position="181"/>
    </location>
</feature>
<dbReference type="Gene3D" id="3.30.450.20">
    <property type="entry name" value="PAS domain"/>
    <property type="match status" value="2"/>
</dbReference>
<dbReference type="Pfam" id="PF00072">
    <property type="entry name" value="Response_reg"/>
    <property type="match status" value="1"/>
</dbReference>
<feature type="coiled-coil region" evidence="9">
    <location>
        <begin position="451"/>
        <end position="485"/>
    </location>
</feature>
<dbReference type="PROSITE" id="PS50113">
    <property type="entry name" value="PAC"/>
    <property type="match status" value="2"/>
</dbReference>
<evidence type="ECO:0000313" key="15">
    <source>
        <dbReference type="EMBL" id="RYU09942.1"/>
    </source>
</evidence>
<comment type="caution">
    <text evidence="15">The sequence shown here is derived from an EMBL/GenBank/DDBJ whole genome shotgun (WGS) entry which is preliminary data.</text>
</comment>
<evidence type="ECO:0000259" key="14">
    <source>
        <dbReference type="PROSITE" id="PS50113"/>
    </source>
</evidence>
<dbReference type="PRINTS" id="PR00344">
    <property type="entry name" value="BCTRLSENSOR"/>
</dbReference>
<dbReference type="Pfam" id="PF00512">
    <property type="entry name" value="HisKA"/>
    <property type="match status" value="1"/>
</dbReference>
<dbReference type="CDD" id="cd17535">
    <property type="entry name" value="REC_NarL-like"/>
    <property type="match status" value="1"/>
</dbReference>
<dbReference type="CDD" id="cd00130">
    <property type="entry name" value="PAS"/>
    <property type="match status" value="2"/>
</dbReference>
<dbReference type="InterPro" id="IPR001789">
    <property type="entry name" value="Sig_transdc_resp-reg_receiver"/>
</dbReference>
<accession>A0A4Q5IVE4</accession>
<dbReference type="InterPro" id="IPR058245">
    <property type="entry name" value="NreC/VraR/RcsB-like_REC"/>
</dbReference>
<reference evidence="15 16" key="1">
    <citation type="submission" date="2019-01" db="EMBL/GenBank/DDBJ databases">
        <title>Nocardioides guangzhouensis sp. nov., an actinobacterium isolated from soil.</title>
        <authorList>
            <person name="Fu Y."/>
            <person name="Cai Y."/>
            <person name="Lin Z."/>
            <person name="Chen P."/>
        </authorList>
    </citation>
    <scope>NUCLEOTIDE SEQUENCE [LARGE SCALE GENOMIC DNA]</scope>
    <source>
        <strain evidence="15 16">NBRC 105384</strain>
    </source>
</reference>
<sequence>MRRGPPELACCRSVDRGSRTQSRLRPRPAYAVPPASRTRPVRPAATDACRRGFWVTVRSVSGLPTVVVVDDAPDVRRLLRTRLRLSGRYEVVGEGADGAAAIALAEEHQPTLVLLDVSMPGVDGLEALPRVLAASPATRVLMFSGFEEQGLAERAAELGAAAFLEKSVSLETLLGRMDELAGHAAVDPEPAAAPAADSAGSDDLAVLDEHRERFREVFEEAAIGMATLTLTGRLIRVNRAFASLLGASETALVGTRYADLAHEAQAFDAALDDIRSTPVEVVHLEHTLARTRTTFVRATLAPVRDSAGRALYLFMQVQDVTAEHLALEGLRRSEERFRLLVEAVEDYAIFMLDPQGHIVSWNSGAQRSKLYTADEIIGQHFSVFYPPEVQAAKHPEHELEIALREGQYEEEGWRIRKDGSRFWANVLITAVFNAAGEHVGFAKVTRDTSERRRLEEDREHAVTALAAANAELESLNRRLQRAADDQAQFVAVTAHELRTPVGLLAGSADLLAAHGDRLTDEERTDVMAAISSGTSRLRRLLADLLTASRLQASRIELARLPVDVRELVEGVAISVRSTYPDTEVVVDDLPAVTVEGDRDRLAQVLENFAGNAVRHGAPPVRIGVTSTDRSALVRVSDAGTGVPEELRDRLFDRFATGRSGGTGLGLYIARQLARAHGGDARYEPPSSDQPGGAFVLEVPRPVPSP</sequence>
<keyword evidence="16" id="KW-1185">Reference proteome</keyword>
<dbReference type="InterPro" id="IPR036097">
    <property type="entry name" value="HisK_dim/P_sf"/>
</dbReference>
<keyword evidence="9" id="KW-0175">Coiled coil</keyword>
<evidence type="ECO:0000256" key="7">
    <source>
        <dbReference type="ARBA" id="ARBA00023012"/>
    </source>
</evidence>
<dbReference type="GO" id="GO:0005886">
    <property type="term" value="C:plasma membrane"/>
    <property type="evidence" value="ECO:0007669"/>
    <property type="project" value="UniProtKB-SubCell"/>
</dbReference>
<dbReference type="PROSITE" id="PS50112">
    <property type="entry name" value="PAS"/>
    <property type="match status" value="2"/>
</dbReference>
<evidence type="ECO:0000256" key="2">
    <source>
        <dbReference type="ARBA" id="ARBA00004236"/>
    </source>
</evidence>
<feature type="domain" description="PAC" evidence="14">
    <location>
        <begin position="408"/>
        <end position="460"/>
    </location>
</feature>
<feature type="domain" description="Histidine kinase" evidence="11">
    <location>
        <begin position="492"/>
        <end position="702"/>
    </location>
</feature>
<feature type="region of interest" description="Disordered" evidence="10">
    <location>
        <begin position="678"/>
        <end position="705"/>
    </location>
</feature>
<dbReference type="InterPro" id="IPR036890">
    <property type="entry name" value="HATPase_C_sf"/>
</dbReference>
<dbReference type="InterPro" id="IPR011006">
    <property type="entry name" value="CheY-like_superfamily"/>
</dbReference>
<dbReference type="Proteomes" id="UP000291189">
    <property type="component" value="Unassembled WGS sequence"/>
</dbReference>
<dbReference type="Gene3D" id="1.10.287.130">
    <property type="match status" value="1"/>
</dbReference>
<keyword evidence="5" id="KW-0808">Transferase</keyword>
<evidence type="ECO:0000313" key="16">
    <source>
        <dbReference type="Proteomes" id="UP000291189"/>
    </source>
</evidence>
<dbReference type="CDD" id="cd00075">
    <property type="entry name" value="HATPase"/>
    <property type="match status" value="1"/>
</dbReference>
<evidence type="ECO:0000256" key="6">
    <source>
        <dbReference type="ARBA" id="ARBA00022777"/>
    </source>
</evidence>
<dbReference type="InterPro" id="IPR000700">
    <property type="entry name" value="PAS-assoc_C"/>
</dbReference>
<dbReference type="PANTHER" id="PTHR43047">
    <property type="entry name" value="TWO-COMPONENT HISTIDINE PROTEIN KINASE"/>
    <property type="match status" value="1"/>
</dbReference>
<keyword evidence="4 8" id="KW-0597">Phosphoprotein</keyword>
<dbReference type="SUPFAM" id="SSF52172">
    <property type="entry name" value="CheY-like"/>
    <property type="match status" value="1"/>
</dbReference>
<feature type="domain" description="PAS" evidence="13">
    <location>
        <begin position="333"/>
        <end position="406"/>
    </location>
</feature>
<dbReference type="CDD" id="cd00082">
    <property type="entry name" value="HisKA"/>
    <property type="match status" value="1"/>
</dbReference>
<feature type="domain" description="PAC" evidence="14">
    <location>
        <begin position="275"/>
        <end position="332"/>
    </location>
</feature>
<dbReference type="InterPro" id="IPR013656">
    <property type="entry name" value="PAS_4"/>
</dbReference>
<protein>
    <recommendedName>
        <fullName evidence="3">histidine kinase</fullName>
        <ecNumber evidence="3">2.7.13.3</ecNumber>
    </recommendedName>
</protein>
<dbReference type="GO" id="GO:0000155">
    <property type="term" value="F:phosphorelay sensor kinase activity"/>
    <property type="evidence" value="ECO:0007669"/>
    <property type="project" value="InterPro"/>
</dbReference>
<evidence type="ECO:0000256" key="9">
    <source>
        <dbReference type="SAM" id="Coils"/>
    </source>
</evidence>
<evidence type="ECO:0000259" key="12">
    <source>
        <dbReference type="PROSITE" id="PS50110"/>
    </source>
</evidence>
<dbReference type="SUPFAM" id="SSF47384">
    <property type="entry name" value="Homodimeric domain of signal transducing histidine kinase"/>
    <property type="match status" value="1"/>
</dbReference>
<name>A0A4Q5IVE4_9ACTN</name>
<feature type="region of interest" description="Disordered" evidence="10">
    <location>
        <begin position="11"/>
        <end position="43"/>
    </location>
</feature>
<evidence type="ECO:0000256" key="4">
    <source>
        <dbReference type="ARBA" id="ARBA00022553"/>
    </source>
</evidence>
<dbReference type="SMART" id="SM00086">
    <property type="entry name" value="PAC"/>
    <property type="match status" value="2"/>
</dbReference>
<evidence type="ECO:0000256" key="10">
    <source>
        <dbReference type="SAM" id="MobiDB-lite"/>
    </source>
</evidence>
<dbReference type="SMART" id="SM00387">
    <property type="entry name" value="HATPase_c"/>
    <property type="match status" value="1"/>
</dbReference>
<comment type="catalytic activity">
    <reaction evidence="1">
        <text>ATP + protein L-histidine = ADP + protein N-phospho-L-histidine.</text>
        <dbReference type="EC" id="2.7.13.3"/>
    </reaction>
</comment>
<proteinExistence type="predicted"/>
<dbReference type="EMBL" id="SDPU01000034">
    <property type="protein sequence ID" value="RYU09942.1"/>
    <property type="molecule type" value="Genomic_DNA"/>
</dbReference>
<dbReference type="InterPro" id="IPR035965">
    <property type="entry name" value="PAS-like_dom_sf"/>
</dbReference>
<feature type="modified residue" description="4-aspartylphosphate" evidence="8">
    <location>
        <position position="116"/>
    </location>
</feature>
<evidence type="ECO:0000256" key="1">
    <source>
        <dbReference type="ARBA" id="ARBA00000085"/>
    </source>
</evidence>
<evidence type="ECO:0000256" key="5">
    <source>
        <dbReference type="ARBA" id="ARBA00022679"/>
    </source>
</evidence>
<keyword evidence="7" id="KW-0902">Two-component regulatory system</keyword>
<dbReference type="AlphaFoldDB" id="A0A4Q5IVE4"/>
<dbReference type="EC" id="2.7.13.3" evidence="3"/>